<dbReference type="AlphaFoldDB" id="U5N862"/>
<feature type="region of interest" description="Disordered" evidence="1">
    <location>
        <begin position="318"/>
        <end position="359"/>
    </location>
</feature>
<evidence type="ECO:0000313" key="3">
    <source>
        <dbReference type="EMBL" id="AGX87751.1"/>
    </source>
</evidence>
<reference evidence="3 4" key="1">
    <citation type="journal article" date="2013" name="Genome Biol.">
        <title>Genomic analysis reveals key aspects of prokaryotic symbiosis in the phototrophic consortium "Chlorochromatium aggregatum".</title>
        <authorList>
            <person name="Liu Z."/>
            <person name="Muller J."/>
            <person name="Li T."/>
            <person name="Alvey R.M."/>
            <person name="Vogl K."/>
            <person name="Frigaard N.U."/>
            <person name="Rockwell N.C."/>
            <person name="Boyd E.S."/>
            <person name="Tomsho L.P."/>
            <person name="Schuster S.C."/>
            <person name="Henke P."/>
            <person name="Rohde M."/>
            <person name="Overmann J."/>
            <person name="Bryant D.A."/>
        </authorList>
    </citation>
    <scope>NUCLEOTIDE SEQUENCE [LARGE SCALE GENOMIC DNA]</scope>
    <source>
        <strain evidence="3">CR</strain>
    </source>
</reference>
<dbReference type="InterPro" id="IPR036465">
    <property type="entry name" value="vWFA_dom_sf"/>
</dbReference>
<evidence type="ECO:0000256" key="1">
    <source>
        <dbReference type="SAM" id="MobiDB-lite"/>
    </source>
</evidence>
<name>U5N862_9BURK</name>
<evidence type="ECO:0000313" key="4">
    <source>
        <dbReference type="Proteomes" id="UP000017184"/>
    </source>
</evidence>
<evidence type="ECO:0000259" key="2">
    <source>
        <dbReference type="PROSITE" id="PS50234"/>
    </source>
</evidence>
<accession>U5N862</accession>
<proteinExistence type="predicted"/>
<dbReference type="RefSeq" id="WP_022773777.1">
    <property type="nucleotide sequence ID" value="NC_022576.1"/>
</dbReference>
<dbReference type="SMART" id="SM00327">
    <property type="entry name" value="VWA"/>
    <property type="match status" value="1"/>
</dbReference>
<dbReference type="OrthoDB" id="9764783at2"/>
<dbReference type="Gene3D" id="3.40.50.410">
    <property type="entry name" value="von Willebrand factor, type A domain"/>
    <property type="match status" value="1"/>
</dbReference>
<sequence>MMRESIEAASQRLLALAAGLAHQSGIRVEISDSSWAWNVQNHVLQVARDSIVEHGVERCFGYVAHEIGHCLISRYPDFDLSGWPGAITASILNAIEDPRVETFMAQRFPGVKPWINQIYAQSQRAELTGETLARAPYSALYVLGCIEEYHNDWQAVGTPYPGVVAQALAATRHARQQYAQTLPLADFSAQDDSALAFAQEVRPRLDDPSISPDHREMAIYVSAWRAFHIAQSEILPSALSLHLLDVHRAGRVLDGDTELRGKIERILGNPLAPHVALTNDILRTTVMAVLERATDSGPVPSARSRVVAERLLNALREDKTSAPPYGLPRPMASAAGHAGESEDPWSGRGSVPPSRSPPTRYEAIREKHAAAIDRLTTDIETVLQPRRHPQVKSGYASGVRLDMRKAMAFEADPRQYVGLWQRTRLPDRTDLAMFLLVDLSGSMGRDGKDDAAVAGSIIMLETLSRMPHVRWAAAGFQDEIIPVADFGEGLTLEVRQRVEAMKLEIHDENPGGHNCAEFNDDGPALTAAAEQLLSLQATRHLLIVVSDGGPAGRHSDEEDLRLAVSQINESGIDLIGVGIGEGTGHVREYYPRHLAEVPVSEFPERMGALVRELLTD</sequence>
<dbReference type="KEGG" id="cbx:Cenrod_1666"/>
<keyword evidence="4" id="KW-1185">Reference proteome</keyword>
<organism evidence="3 4">
    <name type="scientific">Candidatus Symbiobacter mobilis CR</name>
    <dbReference type="NCBI Taxonomy" id="946483"/>
    <lineage>
        <taxon>Bacteria</taxon>
        <taxon>Pseudomonadati</taxon>
        <taxon>Pseudomonadota</taxon>
        <taxon>Betaproteobacteria</taxon>
        <taxon>Burkholderiales</taxon>
        <taxon>Comamonadaceae</taxon>
    </lineage>
</organism>
<dbReference type="HOGENOM" id="CLU_443266_0_0_4"/>
<dbReference type="InterPro" id="IPR002035">
    <property type="entry name" value="VWF_A"/>
</dbReference>
<dbReference type="eggNOG" id="COG4548">
    <property type="taxonomic scope" value="Bacteria"/>
</dbReference>
<gene>
    <name evidence="3" type="ORF">Cenrod_1666</name>
</gene>
<feature type="domain" description="VWFA" evidence="2">
    <location>
        <begin position="432"/>
        <end position="581"/>
    </location>
</feature>
<dbReference type="Proteomes" id="UP000017184">
    <property type="component" value="Chromosome"/>
</dbReference>
<dbReference type="STRING" id="946483.Cenrod_1666"/>
<dbReference type="PROSITE" id="PS50234">
    <property type="entry name" value="VWFA"/>
    <property type="match status" value="1"/>
</dbReference>
<dbReference type="EMBL" id="CP004885">
    <property type="protein sequence ID" value="AGX87751.1"/>
    <property type="molecule type" value="Genomic_DNA"/>
</dbReference>
<dbReference type="PANTHER" id="PTHR41248">
    <property type="entry name" value="NORD PROTEIN"/>
    <property type="match status" value="1"/>
</dbReference>
<dbReference type="SUPFAM" id="SSF53300">
    <property type="entry name" value="vWA-like"/>
    <property type="match status" value="1"/>
</dbReference>
<protein>
    <submittedName>
        <fullName evidence="3">Cobalamin biosynthesis-like protein</fullName>
    </submittedName>
</protein>
<dbReference type="InterPro" id="IPR051928">
    <property type="entry name" value="NorD/CobT"/>
</dbReference>
<dbReference type="PANTHER" id="PTHR41248:SF1">
    <property type="entry name" value="NORD PROTEIN"/>
    <property type="match status" value="1"/>
</dbReference>